<proteinExistence type="predicted"/>
<comment type="caution">
    <text evidence="1">The sequence shown here is derived from an EMBL/GenBank/DDBJ whole genome shotgun (WGS) entry which is preliminary data.</text>
</comment>
<gene>
    <name evidence="1" type="ORF">DES47_101764</name>
</gene>
<reference evidence="1 2" key="1">
    <citation type="submission" date="2019-03" db="EMBL/GenBank/DDBJ databases">
        <title>Genomic Encyclopedia of Type Strains, Phase IV (KMG-IV): sequencing the most valuable type-strain genomes for metagenomic binning, comparative biology and taxonomic classification.</title>
        <authorList>
            <person name="Goeker M."/>
        </authorList>
    </citation>
    <scope>NUCLEOTIDE SEQUENCE [LARGE SCALE GENOMIC DNA]</scope>
    <source>
        <strain evidence="1 2">DSM 16998</strain>
    </source>
</reference>
<dbReference type="GO" id="GO:0020037">
    <property type="term" value="F:heme binding"/>
    <property type="evidence" value="ECO:0007669"/>
    <property type="project" value="InterPro"/>
</dbReference>
<dbReference type="RefSeq" id="WP_133699307.1">
    <property type="nucleotide sequence ID" value="NZ_SNXS01000001.1"/>
</dbReference>
<dbReference type="InParanoid" id="A0A4R6QSS9"/>
<name>A0A4R6QSS9_9BURK</name>
<organism evidence="1 2">
    <name type="scientific">Roseateles toxinivorans</name>
    <dbReference type="NCBI Taxonomy" id="270368"/>
    <lineage>
        <taxon>Bacteria</taxon>
        <taxon>Pseudomonadati</taxon>
        <taxon>Pseudomonadota</taxon>
        <taxon>Betaproteobacteria</taxon>
        <taxon>Burkholderiales</taxon>
        <taxon>Sphaerotilaceae</taxon>
        <taxon>Roseateles</taxon>
    </lineage>
</organism>
<evidence type="ECO:0000313" key="1">
    <source>
        <dbReference type="EMBL" id="TDP74700.1"/>
    </source>
</evidence>
<dbReference type="EMBL" id="SNXS01000001">
    <property type="protein sequence ID" value="TDP74700.1"/>
    <property type="molecule type" value="Genomic_DNA"/>
</dbReference>
<evidence type="ECO:0000313" key="2">
    <source>
        <dbReference type="Proteomes" id="UP000295361"/>
    </source>
</evidence>
<accession>A0A4R6QSS9</accession>
<evidence type="ECO:0008006" key="3">
    <source>
        <dbReference type="Google" id="ProtNLM"/>
    </source>
</evidence>
<dbReference type="GO" id="GO:0009055">
    <property type="term" value="F:electron transfer activity"/>
    <property type="evidence" value="ECO:0007669"/>
    <property type="project" value="InterPro"/>
</dbReference>
<keyword evidence="2" id="KW-1185">Reference proteome</keyword>
<dbReference type="SUPFAM" id="SSF46626">
    <property type="entry name" value="Cytochrome c"/>
    <property type="match status" value="1"/>
</dbReference>
<dbReference type="Proteomes" id="UP000295361">
    <property type="component" value="Unassembled WGS sequence"/>
</dbReference>
<dbReference type="OrthoDB" id="9796294at2"/>
<sequence>MTALQPLLRWVAGSSFGLAVVVTSASAQSRGEMLYSTHCIACHTAQVHWRSRKAATDWTSLRAEVRRWQLATSLVWSEDDVLDVARYLNDSVYHFEVKDSISSTSQINGEVSRLSGRP</sequence>
<dbReference type="InterPro" id="IPR036909">
    <property type="entry name" value="Cyt_c-like_dom_sf"/>
</dbReference>
<dbReference type="AlphaFoldDB" id="A0A4R6QSS9"/>
<protein>
    <recommendedName>
        <fullName evidence="3">Cbb3-type cytochrome c oxidase subunit III</fullName>
    </recommendedName>
</protein>